<dbReference type="EMBL" id="MZMT01000031">
    <property type="protein sequence ID" value="PIO44438.1"/>
    <property type="molecule type" value="Genomic_DNA"/>
</dbReference>
<protein>
    <recommendedName>
        <fullName evidence="1">Glyoxalase/fosfomycin resistance/dioxygenase domain-containing protein</fullName>
    </recommendedName>
</protein>
<keyword evidence="3" id="KW-1185">Reference proteome</keyword>
<organism evidence="2 3">
    <name type="scientific">Phyllobacterium zundukense</name>
    <dbReference type="NCBI Taxonomy" id="1867719"/>
    <lineage>
        <taxon>Bacteria</taxon>
        <taxon>Pseudomonadati</taxon>
        <taxon>Pseudomonadota</taxon>
        <taxon>Alphaproteobacteria</taxon>
        <taxon>Hyphomicrobiales</taxon>
        <taxon>Phyllobacteriaceae</taxon>
        <taxon>Phyllobacterium</taxon>
    </lineage>
</organism>
<sequence>MRPFIPARNFTLSQEFYEALGFNVTVVAPRIATVVASDGKSGFLLQNFYQKDLAENLMMQIIVPDVDAWWAHIQSLSLPERFGVNAPKSPVAEAWGMRVAYVWDPSGVLWHIASKA</sequence>
<dbReference type="Pfam" id="PF00903">
    <property type="entry name" value="Glyoxalase"/>
    <property type="match status" value="1"/>
</dbReference>
<dbReference type="InterPro" id="IPR004360">
    <property type="entry name" value="Glyas_Fos-R_dOase_dom"/>
</dbReference>
<evidence type="ECO:0000313" key="3">
    <source>
        <dbReference type="Proteomes" id="UP000232163"/>
    </source>
</evidence>
<reference evidence="2 3" key="1">
    <citation type="journal article" date="2017" name="Int J Environ Stud">
        <title>Does the Miocene-Pliocene relict legume Oxytropis triphylla form nitrogen-fixing nodules with a combination of bacterial strains?</title>
        <authorList>
            <person name="Safronova V."/>
            <person name="Belimov A."/>
            <person name="Sazanova A."/>
            <person name="Kuznetsova I."/>
            <person name="Popova J."/>
            <person name="Andronov E."/>
            <person name="Verkhozina A."/>
            <person name="Tikhonovich I."/>
        </authorList>
    </citation>
    <scope>NUCLEOTIDE SEQUENCE [LARGE SCALE GENOMIC DNA]</scope>
    <source>
        <strain evidence="2 3">Tri-38</strain>
    </source>
</reference>
<gene>
    <name evidence="2" type="ORF">B5P45_12815</name>
</gene>
<evidence type="ECO:0000313" key="2">
    <source>
        <dbReference type="EMBL" id="PIO44438.1"/>
    </source>
</evidence>
<dbReference type="Gene3D" id="3.10.180.10">
    <property type="entry name" value="2,3-Dihydroxybiphenyl 1,2-Dioxygenase, domain 1"/>
    <property type="match status" value="1"/>
</dbReference>
<dbReference type="AlphaFoldDB" id="A0A2N9VY70"/>
<dbReference type="OrthoDB" id="9798430at2"/>
<feature type="domain" description="Glyoxalase/fosfomycin resistance/dioxygenase" evidence="1">
    <location>
        <begin position="13"/>
        <end position="112"/>
    </location>
</feature>
<name>A0A2N9VY70_9HYPH</name>
<dbReference type="SUPFAM" id="SSF54593">
    <property type="entry name" value="Glyoxalase/Bleomycin resistance protein/Dihydroxybiphenyl dioxygenase"/>
    <property type="match status" value="1"/>
</dbReference>
<accession>A0A2N9VY70</accession>
<dbReference type="InterPro" id="IPR029068">
    <property type="entry name" value="Glyas_Bleomycin-R_OHBP_Dase"/>
</dbReference>
<dbReference type="Proteomes" id="UP000232163">
    <property type="component" value="Unassembled WGS sequence"/>
</dbReference>
<comment type="caution">
    <text evidence="2">The sequence shown here is derived from an EMBL/GenBank/DDBJ whole genome shotgun (WGS) entry which is preliminary data.</text>
</comment>
<proteinExistence type="predicted"/>
<evidence type="ECO:0000259" key="1">
    <source>
        <dbReference type="Pfam" id="PF00903"/>
    </source>
</evidence>